<keyword evidence="3" id="KW-1185">Reference proteome</keyword>
<keyword evidence="1" id="KW-0812">Transmembrane</keyword>
<protein>
    <submittedName>
        <fullName evidence="2">Uncharacterized protein</fullName>
    </submittedName>
</protein>
<keyword evidence="1" id="KW-1133">Transmembrane helix</keyword>
<reference evidence="2 3" key="1">
    <citation type="submission" date="2020-04" db="EMBL/GenBank/DDBJ databases">
        <authorList>
            <person name="De Canck E."/>
        </authorList>
    </citation>
    <scope>NUCLEOTIDE SEQUENCE [LARGE SCALE GENOMIC DNA]</scope>
    <source>
        <strain evidence="2 3">LMG 28614</strain>
    </source>
</reference>
<dbReference type="EMBL" id="CADIKK010000014">
    <property type="protein sequence ID" value="CAB3791222.1"/>
    <property type="molecule type" value="Genomic_DNA"/>
</dbReference>
<evidence type="ECO:0000313" key="2">
    <source>
        <dbReference type="EMBL" id="CAB3791222.1"/>
    </source>
</evidence>
<name>A0A6S7B8D8_9BURK</name>
<keyword evidence="1" id="KW-0472">Membrane</keyword>
<gene>
    <name evidence="2" type="ORF">LMG28614_03254</name>
</gene>
<proteinExistence type="predicted"/>
<sequence length="58" mass="6726">MNVFARGANLRRTMFRIKQNCLSDLGSCSAWFFFYVQMLKLLVRQALPYGFVRKGDGC</sequence>
<evidence type="ECO:0000256" key="1">
    <source>
        <dbReference type="SAM" id="Phobius"/>
    </source>
</evidence>
<dbReference type="Proteomes" id="UP000494365">
    <property type="component" value="Unassembled WGS sequence"/>
</dbReference>
<evidence type="ECO:0000313" key="3">
    <source>
        <dbReference type="Proteomes" id="UP000494365"/>
    </source>
</evidence>
<feature type="transmembrane region" description="Helical" evidence="1">
    <location>
        <begin position="21"/>
        <end position="43"/>
    </location>
</feature>
<accession>A0A6S7B8D8</accession>
<organism evidence="2 3">
    <name type="scientific">Paraburkholderia ultramafica</name>
    <dbReference type="NCBI Taxonomy" id="1544867"/>
    <lineage>
        <taxon>Bacteria</taxon>
        <taxon>Pseudomonadati</taxon>
        <taxon>Pseudomonadota</taxon>
        <taxon>Betaproteobacteria</taxon>
        <taxon>Burkholderiales</taxon>
        <taxon>Burkholderiaceae</taxon>
        <taxon>Paraburkholderia</taxon>
    </lineage>
</organism>
<dbReference type="AlphaFoldDB" id="A0A6S7B8D8"/>